<reference evidence="2 3" key="1">
    <citation type="submission" date="2016-11" db="EMBL/GenBank/DDBJ databases">
        <authorList>
            <person name="Jaros S."/>
            <person name="Januszkiewicz K."/>
            <person name="Wedrychowicz H."/>
        </authorList>
    </citation>
    <scope>NUCLEOTIDE SEQUENCE [LARGE SCALE GENOMIC DNA]</scope>
    <source>
        <strain evidence="2 3">DSM 44523</strain>
    </source>
</reference>
<sequence>MLGWSGDPPAAIGSRDRRGRDDTMDRISAWARSADGVVAVRVGPGGAVWDIEFGPGASSVDPHRLAAIVAELSARAAARAARRAAGLPNAPHQAERRADREE</sequence>
<accession>A0A1M4Y1I5</accession>
<name>A0A1M4Y1I5_STRHI</name>
<proteinExistence type="predicted"/>
<evidence type="ECO:0000313" key="3">
    <source>
        <dbReference type="Proteomes" id="UP000184501"/>
    </source>
</evidence>
<evidence type="ECO:0000256" key="1">
    <source>
        <dbReference type="SAM" id="MobiDB-lite"/>
    </source>
</evidence>
<feature type="region of interest" description="Disordered" evidence="1">
    <location>
        <begin position="82"/>
        <end position="102"/>
    </location>
</feature>
<dbReference type="Proteomes" id="UP000184501">
    <property type="component" value="Unassembled WGS sequence"/>
</dbReference>
<evidence type="ECO:0008006" key="4">
    <source>
        <dbReference type="Google" id="ProtNLM"/>
    </source>
</evidence>
<protein>
    <recommendedName>
        <fullName evidence="4">YbaB/EbfC DNA-binding family protein</fullName>
    </recommendedName>
</protein>
<dbReference type="EMBL" id="FQVN01000002">
    <property type="protein sequence ID" value="SHE99539.1"/>
    <property type="molecule type" value="Genomic_DNA"/>
</dbReference>
<feature type="compositionally biased region" description="Basic and acidic residues" evidence="1">
    <location>
        <begin position="93"/>
        <end position="102"/>
    </location>
</feature>
<dbReference type="AlphaFoldDB" id="A0A1M4Y1I5"/>
<evidence type="ECO:0000313" key="2">
    <source>
        <dbReference type="EMBL" id="SHE99539.1"/>
    </source>
</evidence>
<gene>
    <name evidence="2" type="ORF">SAMN05444320_102200</name>
</gene>
<keyword evidence="3" id="KW-1185">Reference proteome</keyword>
<feature type="region of interest" description="Disordered" evidence="1">
    <location>
        <begin position="1"/>
        <end position="21"/>
    </location>
</feature>
<organism evidence="2 3">
    <name type="scientific">Streptoalloteichus hindustanus</name>
    <dbReference type="NCBI Taxonomy" id="2017"/>
    <lineage>
        <taxon>Bacteria</taxon>
        <taxon>Bacillati</taxon>
        <taxon>Actinomycetota</taxon>
        <taxon>Actinomycetes</taxon>
        <taxon>Pseudonocardiales</taxon>
        <taxon>Pseudonocardiaceae</taxon>
        <taxon>Streptoalloteichus</taxon>
    </lineage>
</organism>